<accession>A0A381ZMH7</accession>
<evidence type="ECO:0008006" key="2">
    <source>
        <dbReference type="Google" id="ProtNLM"/>
    </source>
</evidence>
<gene>
    <name evidence="1" type="ORF">METZ01_LOCUS143263</name>
</gene>
<dbReference type="SUPFAM" id="SSF53223">
    <property type="entry name" value="Aminoacid dehydrogenase-like, N-terminal domain"/>
    <property type="match status" value="1"/>
</dbReference>
<protein>
    <recommendedName>
        <fullName evidence="2">Shikimate dehydrogenase substrate binding N-terminal domain-containing protein</fullName>
    </recommendedName>
</protein>
<sequence>MKKFAGIIGYPLSHTVSPSMHNFIYQK</sequence>
<dbReference type="InterPro" id="IPR046346">
    <property type="entry name" value="Aminoacid_DH-like_N_sf"/>
</dbReference>
<dbReference type="AlphaFoldDB" id="A0A381ZMH7"/>
<organism evidence="1">
    <name type="scientific">marine metagenome</name>
    <dbReference type="NCBI Taxonomy" id="408172"/>
    <lineage>
        <taxon>unclassified sequences</taxon>
        <taxon>metagenomes</taxon>
        <taxon>ecological metagenomes</taxon>
    </lineage>
</organism>
<feature type="non-terminal residue" evidence="1">
    <location>
        <position position="27"/>
    </location>
</feature>
<name>A0A381ZMH7_9ZZZZ</name>
<proteinExistence type="predicted"/>
<reference evidence="1" key="1">
    <citation type="submission" date="2018-05" db="EMBL/GenBank/DDBJ databases">
        <authorList>
            <person name="Lanie J.A."/>
            <person name="Ng W.-L."/>
            <person name="Kazmierczak K.M."/>
            <person name="Andrzejewski T.M."/>
            <person name="Davidsen T.M."/>
            <person name="Wayne K.J."/>
            <person name="Tettelin H."/>
            <person name="Glass J.I."/>
            <person name="Rusch D."/>
            <person name="Podicherti R."/>
            <person name="Tsui H.-C.T."/>
            <person name="Winkler M.E."/>
        </authorList>
    </citation>
    <scope>NUCLEOTIDE SEQUENCE</scope>
</reference>
<evidence type="ECO:0000313" key="1">
    <source>
        <dbReference type="EMBL" id="SVA90409.1"/>
    </source>
</evidence>
<dbReference type="EMBL" id="UINC01021894">
    <property type="protein sequence ID" value="SVA90409.1"/>
    <property type="molecule type" value="Genomic_DNA"/>
</dbReference>
<dbReference type="Gene3D" id="3.40.50.10860">
    <property type="entry name" value="Leucine Dehydrogenase, chain A, domain 1"/>
    <property type="match status" value="1"/>
</dbReference>